<accession>A0A1K0IMP2</accession>
<dbReference type="NCBIfam" id="NF005687">
    <property type="entry name" value="PRK07487.1"/>
    <property type="match status" value="1"/>
</dbReference>
<organism evidence="3">
    <name type="scientific">Cupriavidus necator</name>
    <name type="common">Alcaligenes eutrophus</name>
    <name type="synonym">Ralstonia eutropha</name>
    <dbReference type="NCBI Taxonomy" id="106590"/>
    <lineage>
        <taxon>Bacteria</taxon>
        <taxon>Pseudomonadati</taxon>
        <taxon>Pseudomonadota</taxon>
        <taxon>Betaproteobacteria</taxon>
        <taxon>Burkholderiales</taxon>
        <taxon>Burkholderiaceae</taxon>
        <taxon>Cupriavidus</taxon>
    </lineage>
</organism>
<reference evidence="3" key="1">
    <citation type="submission" date="2016-09" db="EMBL/GenBank/DDBJ databases">
        <authorList>
            <person name="Capua I."/>
            <person name="De Benedictis P."/>
            <person name="Joannis T."/>
            <person name="Lombin L.H."/>
            <person name="Cattoli G."/>
        </authorList>
    </citation>
    <scope>NUCLEOTIDE SEQUENCE</scope>
    <source>
        <strain evidence="3">B9</strain>
    </source>
</reference>
<keyword evidence="3" id="KW-0378">Hydrolase</keyword>
<sequence>MKPAELLWRWSAVDIADAVRRREISCREVTASVLARIDALNPRLNALPEVLAKEALASADAADRQVAEGAELGPLHGVPVTIKINVDQAGHATTNGVIPLKHNIAREDAPVVANLRSAGAIIVGRSNTATYSSRWFTDNGLHGRTLNPWDADITPGGSSGGAASAVASGMGALAHGNDIGGSIRYPAYACGVAGLRPTTGRVPAYNPSATAERSITPQLMSVQGPLARSIADLRLGYHAMARYDGRDPAWVPVPLELPLPPGPMRVALFRRCPGIPVDPAVSAALDSAAQWLEQAGYAVEEASLPDFLEAAALWRTLTVDDSRRNIIAGVGQHGDEAMRQSQRNMLDGMQETDRDGFLDALARRQAIARSWSLFMQTYPLVLMPVSWQRPSVQDADIRTPEENRALLDAQSPMLATAMLGMPGLSVPTGMAGGVPVGVQLMAWRFREDLLLRAGQAIEDAARFTPYTDVQTGI</sequence>
<dbReference type="SUPFAM" id="SSF75304">
    <property type="entry name" value="Amidase signature (AS) enzymes"/>
    <property type="match status" value="1"/>
</dbReference>
<feature type="domain" description="Amidase" evidence="2">
    <location>
        <begin position="28"/>
        <end position="451"/>
    </location>
</feature>
<evidence type="ECO:0000313" key="3">
    <source>
        <dbReference type="EMBL" id="SCU89668.1"/>
    </source>
</evidence>
<dbReference type="InterPro" id="IPR020556">
    <property type="entry name" value="Amidase_CS"/>
</dbReference>
<evidence type="ECO:0000259" key="2">
    <source>
        <dbReference type="Pfam" id="PF01425"/>
    </source>
</evidence>
<evidence type="ECO:0000256" key="1">
    <source>
        <dbReference type="ARBA" id="ARBA00009199"/>
    </source>
</evidence>
<dbReference type="Gene3D" id="3.90.1300.10">
    <property type="entry name" value="Amidase signature (AS) domain"/>
    <property type="match status" value="1"/>
</dbReference>
<dbReference type="AlphaFoldDB" id="A0A1K0IMP2"/>
<protein>
    <submittedName>
        <fullName evidence="3">Indoleacetamide hydrolase</fullName>
        <ecNumber evidence="3">3.5.1.-</ecNumber>
    </submittedName>
</protein>
<dbReference type="EC" id="3.5.1.-" evidence="3"/>
<name>A0A1K0IMP2_CUPNE</name>
<dbReference type="Pfam" id="PF01425">
    <property type="entry name" value="Amidase"/>
    <property type="match status" value="1"/>
</dbReference>
<dbReference type="GO" id="GO:0016787">
    <property type="term" value="F:hydrolase activity"/>
    <property type="evidence" value="ECO:0007669"/>
    <property type="project" value="UniProtKB-KW"/>
</dbReference>
<dbReference type="EMBL" id="FMSH01000437">
    <property type="protein sequence ID" value="SCU89668.1"/>
    <property type="molecule type" value="Genomic_DNA"/>
</dbReference>
<gene>
    <name evidence="3" type="primary">bam</name>
    <name evidence="3" type="ORF">CNECB9_4920023</name>
</gene>
<dbReference type="PANTHER" id="PTHR11895">
    <property type="entry name" value="TRANSAMIDASE"/>
    <property type="match status" value="1"/>
</dbReference>
<dbReference type="InterPro" id="IPR023631">
    <property type="entry name" value="Amidase_dom"/>
</dbReference>
<dbReference type="PROSITE" id="PS00571">
    <property type="entry name" value="AMIDASES"/>
    <property type="match status" value="1"/>
</dbReference>
<dbReference type="RefSeq" id="WP_340528612.1">
    <property type="nucleotide sequence ID" value="NZ_FMSH01000437.1"/>
</dbReference>
<proteinExistence type="inferred from homology"/>
<dbReference type="PANTHER" id="PTHR11895:SF7">
    <property type="entry name" value="GLUTAMYL-TRNA(GLN) AMIDOTRANSFERASE SUBUNIT A, MITOCHONDRIAL"/>
    <property type="match status" value="1"/>
</dbReference>
<dbReference type="InterPro" id="IPR000120">
    <property type="entry name" value="Amidase"/>
</dbReference>
<dbReference type="InterPro" id="IPR036928">
    <property type="entry name" value="AS_sf"/>
</dbReference>
<comment type="similarity">
    <text evidence="1">Belongs to the amidase family.</text>
</comment>